<accession>A0A9P0MTJ8</accession>
<protein>
    <submittedName>
        <fullName evidence="2">Uncharacterized protein</fullName>
    </submittedName>
</protein>
<proteinExistence type="predicted"/>
<organism evidence="2 3">
    <name type="scientific">Nezara viridula</name>
    <name type="common">Southern green stink bug</name>
    <name type="synonym">Cimex viridulus</name>
    <dbReference type="NCBI Taxonomy" id="85310"/>
    <lineage>
        <taxon>Eukaryota</taxon>
        <taxon>Metazoa</taxon>
        <taxon>Ecdysozoa</taxon>
        <taxon>Arthropoda</taxon>
        <taxon>Hexapoda</taxon>
        <taxon>Insecta</taxon>
        <taxon>Pterygota</taxon>
        <taxon>Neoptera</taxon>
        <taxon>Paraneoptera</taxon>
        <taxon>Hemiptera</taxon>
        <taxon>Heteroptera</taxon>
        <taxon>Panheteroptera</taxon>
        <taxon>Pentatomomorpha</taxon>
        <taxon>Pentatomoidea</taxon>
        <taxon>Pentatomidae</taxon>
        <taxon>Pentatominae</taxon>
        <taxon>Nezara</taxon>
    </lineage>
</organism>
<keyword evidence="3" id="KW-1185">Reference proteome</keyword>
<dbReference type="Proteomes" id="UP001152798">
    <property type="component" value="Chromosome 5"/>
</dbReference>
<evidence type="ECO:0000313" key="3">
    <source>
        <dbReference type="Proteomes" id="UP001152798"/>
    </source>
</evidence>
<reference evidence="2" key="1">
    <citation type="submission" date="2022-01" db="EMBL/GenBank/DDBJ databases">
        <authorList>
            <person name="King R."/>
        </authorList>
    </citation>
    <scope>NUCLEOTIDE SEQUENCE</scope>
</reference>
<feature type="coiled-coil region" evidence="1">
    <location>
        <begin position="102"/>
        <end position="129"/>
    </location>
</feature>
<gene>
    <name evidence="2" type="ORF">NEZAVI_LOCUS11561</name>
</gene>
<keyword evidence="1" id="KW-0175">Coiled coil</keyword>
<dbReference type="OrthoDB" id="10586374at2759"/>
<evidence type="ECO:0000256" key="1">
    <source>
        <dbReference type="SAM" id="Coils"/>
    </source>
</evidence>
<name>A0A9P0MTJ8_NEZVI</name>
<sequence>MVSGGAYKPPSQENVFLDQVTQFTDIEILTGVDSDTVAQAKAGNDPSYVLDGSMAEATQGPLGVHQKISNTMKRRPMSHQDTIHLELQARLRHQAILTKHEQELHAVRMETAQEELKRAQLETEFFKKKNGNGN</sequence>
<evidence type="ECO:0000313" key="2">
    <source>
        <dbReference type="EMBL" id="CAH1402836.1"/>
    </source>
</evidence>
<dbReference type="AlphaFoldDB" id="A0A9P0MTJ8"/>
<dbReference type="EMBL" id="OV725081">
    <property type="protein sequence ID" value="CAH1402836.1"/>
    <property type="molecule type" value="Genomic_DNA"/>
</dbReference>